<evidence type="ECO:0000313" key="3">
    <source>
        <dbReference type="Proteomes" id="UP000485058"/>
    </source>
</evidence>
<reference evidence="2 3" key="1">
    <citation type="submission" date="2020-02" db="EMBL/GenBank/DDBJ databases">
        <title>Draft genome sequence of Haematococcus lacustris strain NIES-144.</title>
        <authorList>
            <person name="Morimoto D."/>
            <person name="Nakagawa S."/>
            <person name="Yoshida T."/>
            <person name="Sawayama S."/>
        </authorList>
    </citation>
    <scope>NUCLEOTIDE SEQUENCE [LARGE SCALE GENOMIC DNA]</scope>
    <source>
        <strain evidence="2 3">NIES-144</strain>
    </source>
</reference>
<dbReference type="EMBL" id="BLLF01000670">
    <property type="protein sequence ID" value="GFH13943.1"/>
    <property type="molecule type" value="Genomic_DNA"/>
</dbReference>
<protein>
    <submittedName>
        <fullName evidence="2">Uncharacterized protein</fullName>
    </submittedName>
</protein>
<proteinExistence type="predicted"/>
<dbReference type="AlphaFoldDB" id="A0A699YUV4"/>
<feature type="region of interest" description="Disordered" evidence="1">
    <location>
        <begin position="1"/>
        <end position="49"/>
    </location>
</feature>
<sequence length="257" mass="26411">MKGSAGGGGGGSRPIRPTPQKTPLTTPQPGLAGRRWGKAAQRLTASAAARQHTAAARQCTAAARQHTAAARQCTAAARQHSSLSSKKGGKEAWRPANQHRVGARQWGGVGAAAWLGLDHTAASPLRHKLPAIYHVARDDAVQARLQHVGLSEQTGCDVVLEHVVAGGQQGDVHAAVIGPAGEAAGPDVLGHHGRGVGHPGGQLGKVAGLQRVSAQLAWTGLWAHDPHKGVGRVLRPHMQCTPHAQYLAASPLGLTAA</sequence>
<accession>A0A699YUV4</accession>
<evidence type="ECO:0000256" key="1">
    <source>
        <dbReference type="SAM" id="MobiDB-lite"/>
    </source>
</evidence>
<comment type="caution">
    <text evidence="2">The sequence shown here is derived from an EMBL/GenBank/DDBJ whole genome shotgun (WGS) entry which is preliminary data.</text>
</comment>
<name>A0A699YUV4_HAELA</name>
<feature type="non-terminal residue" evidence="2">
    <location>
        <position position="1"/>
    </location>
</feature>
<evidence type="ECO:0000313" key="2">
    <source>
        <dbReference type="EMBL" id="GFH13943.1"/>
    </source>
</evidence>
<feature type="compositionally biased region" description="Gly residues" evidence="1">
    <location>
        <begin position="1"/>
        <end position="12"/>
    </location>
</feature>
<gene>
    <name evidence="2" type="ORF">HaLaN_09911</name>
</gene>
<feature type="compositionally biased region" description="Low complexity" evidence="1">
    <location>
        <begin position="39"/>
        <end position="49"/>
    </location>
</feature>
<dbReference type="Proteomes" id="UP000485058">
    <property type="component" value="Unassembled WGS sequence"/>
</dbReference>
<feature type="region of interest" description="Disordered" evidence="1">
    <location>
        <begin position="71"/>
        <end position="95"/>
    </location>
</feature>
<keyword evidence="3" id="KW-1185">Reference proteome</keyword>
<organism evidence="2 3">
    <name type="scientific">Haematococcus lacustris</name>
    <name type="common">Green alga</name>
    <name type="synonym">Haematococcus pluvialis</name>
    <dbReference type="NCBI Taxonomy" id="44745"/>
    <lineage>
        <taxon>Eukaryota</taxon>
        <taxon>Viridiplantae</taxon>
        <taxon>Chlorophyta</taxon>
        <taxon>core chlorophytes</taxon>
        <taxon>Chlorophyceae</taxon>
        <taxon>CS clade</taxon>
        <taxon>Chlamydomonadales</taxon>
        <taxon>Haematococcaceae</taxon>
        <taxon>Haematococcus</taxon>
    </lineage>
</organism>
<feature type="compositionally biased region" description="Low complexity" evidence="1">
    <location>
        <begin position="18"/>
        <end position="29"/>
    </location>
</feature>